<dbReference type="Pfam" id="PF00126">
    <property type="entry name" value="HTH_1"/>
    <property type="match status" value="1"/>
</dbReference>
<dbReference type="InterPro" id="IPR000847">
    <property type="entry name" value="LysR_HTH_N"/>
</dbReference>
<evidence type="ECO:0000256" key="2">
    <source>
        <dbReference type="ARBA" id="ARBA00023015"/>
    </source>
</evidence>
<dbReference type="Pfam" id="PF03466">
    <property type="entry name" value="LysR_substrate"/>
    <property type="match status" value="1"/>
</dbReference>
<protein>
    <submittedName>
        <fullName evidence="6">LysR family transcriptional regulator</fullName>
    </submittedName>
</protein>
<proteinExistence type="inferred from homology"/>
<sequence length="308" mass="33430">MAIELRHLRYFVVVAQEGHITRAAERLGMQQPPLSQQIKALEHQLDVQLFRRKARGVELTEAGRTFLADALSVLACVDEAVEAARRTASGKQGRLGIGLPPSGPFHPFVPRMIRRFRETYPLVSVSMEECLRAELVDGLRAGTLDVAFIRASIAPPEGLDVHLLMDEPMVAALPAAHALARPGPRAGALPLERLAAETFIVYARLQGPALYEATLAACSKAGFSPRLGQEAPRIISALSLVASGIGVTLVPASMQRMTMDGVVFRPLRGPSQPKAFLSIAARRDGYSAAVRHFVAMVRRAAQDEVRSY</sequence>
<feature type="domain" description="HTH lysR-type" evidence="5">
    <location>
        <begin position="3"/>
        <end position="60"/>
    </location>
</feature>
<organism evidence="6 7">
    <name type="scientific">Plastoroseomonas hellenica</name>
    <dbReference type="NCBI Taxonomy" id="2687306"/>
    <lineage>
        <taxon>Bacteria</taxon>
        <taxon>Pseudomonadati</taxon>
        <taxon>Pseudomonadota</taxon>
        <taxon>Alphaproteobacteria</taxon>
        <taxon>Acetobacterales</taxon>
        <taxon>Acetobacteraceae</taxon>
        <taxon>Plastoroseomonas</taxon>
    </lineage>
</organism>
<dbReference type="PANTHER" id="PTHR30346:SF30">
    <property type="entry name" value="SMALL NEUTRAL PROTEASE REGULATORY PROTEIN"/>
    <property type="match status" value="1"/>
</dbReference>
<dbReference type="RefSeq" id="WP_211855865.1">
    <property type="nucleotide sequence ID" value="NZ_JAAGBB010000047.1"/>
</dbReference>
<dbReference type="Gene3D" id="1.10.10.10">
    <property type="entry name" value="Winged helix-like DNA-binding domain superfamily/Winged helix DNA-binding domain"/>
    <property type="match status" value="1"/>
</dbReference>
<keyword evidence="2" id="KW-0805">Transcription regulation</keyword>
<comment type="caution">
    <text evidence="6">The sequence shown here is derived from an EMBL/GenBank/DDBJ whole genome shotgun (WGS) entry which is preliminary data.</text>
</comment>
<evidence type="ECO:0000256" key="1">
    <source>
        <dbReference type="ARBA" id="ARBA00009437"/>
    </source>
</evidence>
<evidence type="ECO:0000256" key="4">
    <source>
        <dbReference type="ARBA" id="ARBA00023163"/>
    </source>
</evidence>
<dbReference type="InterPro" id="IPR005119">
    <property type="entry name" value="LysR_subst-bd"/>
</dbReference>
<dbReference type="InterPro" id="IPR036390">
    <property type="entry name" value="WH_DNA-bd_sf"/>
</dbReference>
<evidence type="ECO:0000313" key="6">
    <source>
        <dbReference type="EMBL" id="MBR0668087.1"/>
    </source>
</evidence>
<comment type="similarity">
    <text evidence="1">Belongs to the LysR transcriptional regulatory family.</text>
</comment>
<keyword evidence="3" id="KW-0238">DNA-binding</keyword>
<dbReference type="InterPro" id="IPR036388">
    <property type="entry name" value="WH-like_DNA-bd_sf"/>
</dbReference>
<dbReference type="SUPFAM" id="SSF53850">
    <property type="entry name" value="Periplasmic binding protein-like II"/>
    <property type="match status" value="1"/>
</dbReference>
<keyword evidence="4" id="KW-0804">Transcription</keyword>
<dbReference type="PRINTS" id="PR00039">
    <property type="entry name" value="HTHLYSR"/>
</dbReference>
<dbReference type="EMBL" id="JAAGBB010000047">
    <property type="protein sequence ID" value="MBR0668087.1"/>
    <property type="molecule type" value="Genomic_DNA"/>
</dbReference>
<dbReference type="PANTHER" id="PTHR30346">
    <property type="entry name" value="TRANSCRIPTIONAL DUAL REGULATOR HCAR-RELATED"/>
    <property type="match status" value="1"/>
</dbReference>
<dbReference type="Proteomes" id="UP001196870">
    <property type="component" value="Unassembled WGS sequence"/>
</dbReference>
<reference evidence="7" key="1">
    <citation type="journal article" date="2021" name="Syst. Appl. Microbiol.">
        <title>Roseomonas hellenica sp. nov., isolated from roots of wild-growing Alkanna tinctoria.</title>
        <authorList>
            <person name="Rat A."/>
            <person name="Naranjo H.D."/>
            <person name="Lebbe L."/>
            <person name="Cnockaert M."/>
            <person name="Krigas N."/>
            <person name="Grigoriadou K."/>
            <person name="Maloupa E."/>
            <person name="Willems A."/>
        </authorList>
    </citation>
    <scope>NUCLEOTIDE SEQUENCE [LARGE SCALE GENOMIC DNA]</scope>
    <source>
        <strain evidence="7">LMG 31523</strain>
    </source>
</reference>
<keyword evidence="7" id="KW-1185">Reference proteome</keyword>
<evidence type="ECO:0000256" key="3">
    <source>
        <dbReference type="ARBA" id="ARBA00023125"/>
    </source>
</evidence>
<dbReference type="Gene3D" id="3.40.190.10">
    <property type="entry name" value="Periplasmic binding protein-like II"/>
    <property type="match status" value="2"/>
</dbReference>
<dbReference type="SUPFAM" id="SSF46785">
    <property type="entry name" value="Winged helix' DNA-binding domain"/>
    <property type="match status" value="1"/>
</dbReference>
<evidence type="ECO:0000313" key="7">
    <source>
        <dbReference type="Proteomes" id="UP001196870"/>
    </source>
</evidence>
<gene>
    <name evidence="6" type="ORF">GXW71_27280</name>
</gene>
<dbReference type="PROSITE" id="PS50931">
    <property type="entry name" value="HTH_LYSR"/>
    <property type="match status" value="1"/>
</dbReference>
<evidence type="ECO:0000259" key="5">
    <source>
        <dbReference type="PROSITE" id="PS50931"/>
    </source>
</evidence>
<name>A0ABS5F6B5_9PROT</name>
<accession>A0ABS5F6B5</accession>